<dbReference type="EMBL" id="BARU01006755">
    <property type="protein sequence ID" value="GAH36462.1"/>
    <property type="molecule type" value="Genomic_DNA"/>
</dbReference>
<comment type="caution">
    <text evidence="2">The sequence shown here is derived from an EMBL/GenBank/DDBJ whole genome shotgun (WGS) entry which is preliminary data.</text>
</comment>
<proteinExistence type="predicted"/>
<keyword evidence="1" id="KW-1133">Transmembrane helix</keyword>
<protein>
    <submittedName>
        <fullName evidence="2">Uncharacterized protein</fullName>
    </submittedName>
</protein>
<reference evidence="2" key="1">
    <citation type="journal article" date="2014" name="Front. Microbiol.">
        <title>High frequency of phylogenetically diverse reductive dehalogenase-homologous genes in deep subseafloor sedimentary metagenomes.</title>
        <authorList>
            <person name="Kawai M."/>
            <person name="Futagami T."/>
            <person name="Toyoda A."/>
            <person name="Takaki Y."/>
            <person name="Nishi S."/>
            <person name="Hori S."/>
            <person name="Arai W."/>
            <person name="Tsubouchi T."/>
            <person name="Morono Y."/>
            <person name="Uchiyama I."/>
            <person name="Ito T."/>
            <person name="Fujiyama A."/>
            <person name="Inagaki F."/>
            <person name="Takami H."/>
        </authorList>
    </citation>
    <scope>NUCLEOTIDE SEQUENCE</scope>
    <source>
        <strain evidence="2">Expedition CK06-06</strain>
    </source>
</reference>
<name>X1EV94_9ZZZZ</name>
<accession>X1EV94</accession>
<keyword evidence="1" id="KW-0472">Membrane</keyword>
<gene>
    <name evidence="2" type="ORF">S03H2_13309</name>
</gene>
<feature type="transmembrane region" description="Helical" evidence="1">
    <location>
        <begin position="12"/>
        <end position="34"/>
    </location>
</feature>
<evidence type="ECO:0000256" key="1">
    <source>
        <dbReference type="SAM" id="Phobius"/>
    </source>
</evidence>
<organism evidence="2">
    <name type="scientific">marine sediment metagenome</name>
    <dbReference type="NCBI Taxonomy" id="412755"/>
    <lineage>
        <taxon>unclassified sequences</taxon>
        <taxon>metagenomes</taxon>
        <taxon>ecological metagenomes</taxon>
    </lineage>
</organism>
<sequence length="116" mass="13055">MTEKWQDYAETGVTIMGVLGAFWPALLPFAGYGAHALQTWKLVKPRLVKAQSEAEMYHTTALTTVIGLDEFKKAYPNDWKKVSAELVNIKDRLISPEDRQKIENVILGLRGLPPKT</sequence>
<dbReference type="AlphaFoldDB" id="X1EV94"/>
<evidence type="ECO:0000313" key="2">
    <source>
        <dbReference type="EMBL" id="GAH36462.1"/>
    </source>
</evidence>
<keyword evidence="1" id="KW-0812">Transmembrane</keyword>